<evidence type="ECO:0000259" key="5">
    <source>
        <dbReference type="Pfam" id="PF13360"/>
    </source>
</evidence>
<gene>
    <name evidence="6" type="ORF">Fmac_017591</name>
</gene>
<dbReference type="GO" id="GO:0016491">
    <property type="term" value="F:oxidoreductase activity"/>
    <property type="evidence" value="ECO:0007669"/>
    <property type="project" value="UniProtKB-KW"/>
</dbReference>
<dbReference type="InterPro" id="IPR011047">
    <property type="entry name" value="Quinoprotein_ADH-like_sf"/>
</dbReference>
<comment type="similarity">
    <text evidence="2">Belongs to the bacterial PQQ dehydrogenase family.</text>
</comment>
<dbReference type="SUPFAM" id="SSF50998">
    <property type="entry name" value="Quinoprotein alcohol dehydrogenase-like"/>
    <property type="match status" value="1"/>
</dbReference>
<feature type="compositionally biased region" description="Pro residues" evidence="4">
    <location>
        <begin position="68"/>
        <end position="80"/>
    </location>
</feature>
<evidence type="ECO:0000256" key="1">
    <source>
        <dbReference type="ARBA" id="ARBA00001931"/>
    </source>
</evidence>
<dbReference type="SMART" id="SM00564">
    <property type="entry name" value="PQQ"/>
    <property type="match status" value="1"/>
</dbReference>
<keyword evidence="3" id="KW-0560">Oxidoreductase</keyword>
<evidence type="ECO:0000256" key="3">
    <source>
        <dbReference type="ARBA" id="ARBA00023002"/>
    </source>
</evidence>
<sequence length="344" mass="36035">MFLTPRPTHPEPHPPPRPHPLPNPPTPSPTHPAPQPLPASILTAAPSSPQRPTLTPAPHPLPASTLTAPPPRPRAPPTPRPTLTAPHTHRAPPSPRPNLSPRPTLSPPSTLTASPGLARSSHRRPPFPSPPTIALSKSSNPESPSRASTLRVPRQPPHRCLSTPPEPLPSQIFQVTTMEFILGFSLLHGILLRFSEAGPGGLAGGGTWGAATDEMRVYTNIANSEAKNFTLAPSKMTTTTGGWVTMNSTNGKIIWSTANPSNSTSNGPVSVANEVVFVGSVDKMGSIYAINGKSGKILWSYKTGGSVYGGMSISNGCIYLGNGYTVSSGFPTLTGGTSLFAFCV</sequence>
<keyword evidence="7" id="KW-1185">Reference proteome</keyword>
<dbReference type="EMBL" id="JBGMDY010000006">
    <property type="protein sequence ID" value="KAL2330010.1"/>
    <property type="molecule type" value="Genomic_DNA"/>
</dbReference>
<dbReference type="PANTHER" id="PTHR32303:SF10">
    <property type="entry name" value="OUTER MEMBRANE PROTEIN ASSEMBLY FACTOR BAMB"/>
    <property type="match status" value="1"/>
</dbReference>
<feature type="compositionally biased region" description="Pro residues" evidence="4">
    <location>
        <begin position="15"/>
        <end position="37"/>
    </location>
</feature>
<evidence type="ECO:0000313" key="7">
    <source>
        <dbReference type="Proteomes" id="UP001603857"/>
    </source>
</evidence>
<proteinExistence type="inferred from homology"/>
<dbReference type="PANTHER" id="PTHR32303">
    <property type="entry name" value="QUINOPROTEIN ALCOHOL DEHYDROGENASE (CYTOCHROME C)"/>
    <property type="match status" value="1"/>
</dbReference>
<feature type="compositionally biased region" description="Pro residues" evidence="4">
    <location>
        <begin position="92"/>
        <end position="106"/>
    </location>
</feature>
<name>A0ABD1M2K8_9FABA</name>
<dbReference type="InterPro" id="IPR015943">
    <property type="entry name" value="WD40/YVTN_repeat-like_dom_sf"/>
</dbReference>
<evidence type="ECO:0000313" key="6">
    <source>
        <dbReference type="EMBL" id="KAL2330010.1"/>
    </source>
</evidence>
<comment type="caution">
    <text evidence="6">The sequence shown here is derived from an EMBL/GenBank/DDBJ whole genome shotgun (WGS) entry which is preliminary data.</text>
</comment>
<dbReference type="PRINTS" id="PR01217">
    <property type="entry name" value="PRICHEXTENSN"/>
</dbReference>
<reference evidence="6 7" key="1">
    <citation type="submission" date="2024-08" db="EMBL/GenBank/DDBJ databases">
        <title>Insights into the chromosomal genome structure of Flemingia macrophylla.</title>
        <authorList>
            <person name="Ding Y."/>
            <person name="Zhao Y."/>
            <person name="Bi W."/>
            <person name="Wu M."/>
            <person name="Zhao G."/>
            <person name="Gong Y."/>
            <person name="Li W."/>
            <person name="Zhang P."/>
        </authorList>
    </citation>
    <scope>NUCLEOTIDE SEQUENCE [LARGE SCALE GENOMIC DNA]</scope>
    <source>
        <strain evidence="6">DYQJB</strain>
        <tissue evidence="6">Leaf</tissue>
    </source>
</reference>
<dbReference type="Proteomes" id="UP001603857">
    <property type="component" value="Unassembled WGS sequence"/>
</dbReference>
<protein>
    <recommendedName>
        <fullName evidence="5">Pyrrolo-quinoline quinone repeat domain-containing protein</fullName>
    </recommendedName>
</protein>
<dbReference type="AlphaFoldDB" id="A0ABD1M2K8"/>
<dbReference type="Pfam" id="PF13360">
    <property type="entry name" value="PQQ_2"/>
    <property type="match status" value="1"/>
</dbReference>
<dbReference type="InterPro" id="IPR018391">
    <property type="entry name" value="PQQ_b-propeller_rpt"/>
</dbReference>
<evidence type="ECO:0000256" key="4">
    <source>
        <dbReference type="SAM" id="MobiDB-lite"/>
    </source>
</evidence>
<feature type="compositionally biased region" description="Polar residues" evidence="4">
    <location>
        <begin position="135"/>
        <end position="148"/>
    </location>
</feature>
<dbReference type="InterPro" id="IPR002372">
    <property type="entry name" value="PQQ_rpt_dom"/>
</dbReference>
<feature type="domain" description="Pyrrolo-quinoline quinone repeat" evidence="5">
    <location>
        <begin position="243"/>
        <end position="320"/>
    </location>
</feature>
<feature type="region of interest" description="Disordered" evidence="4">
    <location>
        <begin position="1"/>
        <end position="167"/>
    </location>
</feature>
<comment type="cofactor">
    <cofactor evidence="1">
        <name>pyrroloquinoline quinone</name>
        <dbReference type="ChEBI" id="CHEBI:58442"/>
    </cofactor>
</comment>
<evidence type="ECO:0000256" key="2">
    <source>
        <dbReference type="ARBA" id="ARBA00008156"/>
    </source>
</evidence>
<accession>A0ABD1M2K8</accession>
<dbReference type="Gene3D" id="2.130.10.10">
    <property type="entry name" value="YVTN repeat-like/Quinoprotein amine dehydrogenase"/>
    <property type="match status" value="1"/>
</dbReference>
<organism evidence="6 7">
    <name type="scientific">Flemingia macrophylla</name>
    <dbReference type="NCBI Taxonomy" id="520843"/>
    <lineage>
        <taxon>Eukaryota</taxon>
        <taxon>Viridiplantae</taxon>
        <taxon>Streptophyta</taxon>
        <taxon>Embryophyta</taxon>
        <taxon>Tracheophyta</taxon>
        <taxon>Spermatophyta</taxon>
        <taxon>Magnoliopsida</taxon>
        <taxon>eudicotyledons</taxon>
        <taxon>Gunneridae</taxon>
        <taxon>Pentapetalae</taxon>
        <taxon>rosids</taxon>
        <taxon>fabids</taxon>
        <taxon>Fabales</taxon>
        <taxon>Fabaceae</taxon>
        <taxon>Papilionoideae</taxon>
        <taxon>50 kb inversion clade</taxon>
        <taxon>NPAAA clade</taxon>
        <taxon>indigoferoid/millettioid clade</taxon>
        <taxon>Phaseoleae</taxon>
        <taxon>Flemingia</taxon>
    </lineage>
</organism>